<gene>
    <name evidence="2" type="ORF">M125_2417</name>
</gene>
<comment type="caution">
    <text evidence="2">The sequence shown here is derived from an EMBL/GenBank/DDBJ whole genome shotgun (WGS) entry which is preliminary data.</text>
</comment>
<dbReference type="GeneID" id="60366434"/>
<keyword evidence="1" id="KW-1133">Transmembrane helix</keyword>
<keyword evidence="1" id="KW-0812">Transmembrane</keyword>
<protein>
    <recommendedName>
        <fullName evidence="4">Type VI secretion system transmembrane protein TssO</fullName>
    </recommendedName>
</protein>
<proteinExistence type="predicted"/>
<organism evidence="2 3">
    <name type="scientific">Bacteroides fragilis str. 3998T(B)3</name>
    <dbReference type="NCBI Taxonomy" id="1339316"/>
    <lineage>
        <taxon>Bacteria</taxon>
        <taxon>Pseudomonadati</taxon>
        <taxon>Bacteroidota</taxon>
        <taxon>Bacteroidia</taxon>
        <taxon>Bacteroidales</taxon>
        <taxon>Bacteroidaceae</taxon>
        <taxon>Bacteroides</taxon>
    </lineage>
</organism>
<name>A0A015VY10_BACFG</name>
<dbReference type="EMBL" id="JGDB01000106">
    <property type="protein sequence ID" value="EXY90883.1"/>
    <property type="molecule type" value="Genomic_DNA"/>
</dbReference>
<feature type="transmembrane region" description="Helical" evidence="1">
    <location>
        <begin position="21"/>
        <end position="41"/>
    </location>
</feature>
<dbReference type="Pfam" id="PF17561">
    <property type="entry name" value="TssO"/>
    <property type="match status" value="1"/>
</dbReference>
<evidence type="ECO:0008006" key="4">
    <source>
        <dbReference type="Google" id="ProtNLM"/>
    </source>
</evidence>
<accession>A0A015VY10</accession>
<dbReference type="PATRIC" id="fig|1339316.3.peg.2322"/>
<evidence type="ECO:0000313" key="3">
    <source>
        <dbReference type="Proteomes" id="UP000020773"/>
    </source>
</evidence>
<dbReference type="RefSeq" id="WP_005794693.1">
    <property type="nucleotide sequence ID" value="NZ_JGDB01000106.1"/>
</dbReference>
<dbReference type="AlphaFoldDB" id="A0A015VY10"/>
<evidence type="ECO:0000313" key="2">
    <source>
        <dbReference type="EMBL" id="EXY90883.1"/>
    </source>
</evidence>
<reference evidence="2 3" key="1">
    <citation type="submission" date="2014-02" db="EMBL/GenBank/DDBJ databases">
        <authorList>
            <person name="Sears C."/>
            <person name="Carroll K."/>
            <person name="Sack B.R."/>
            <person name="Qadri F."/>
            <person name="Myers L.L."/>
            <person name="Chung G.-T."/>
            <person name="Escheverria P."/>
            <person name="Fraser C.M."/>
            <person name="Sadzewicz L."/>
            <person name="Shefchek K.A."/>
            <person name="Tallon L."/>
            <person name="Das S.P."/>
            <person name="Daugherty S."/>
            <person name="Mongodin E.F."/>
        </authorList>
    </citation>
    <scope>NUCLEOTIDE SEQUENCE [LARGE SCALE GENOMIC DNA]</scope>
    <source>
        <strain evidence="3">3998T(B)3</strain>
    </source>
</reference>
<sequence>MSITPKNKSSKTVSERERFIGFVYVLTLFIVITGACGFILFKYAGTRHIFSNKIMVIKKMERQKEFQNIQSVQIVSADTLFSRIEQFEPGVNASYEENDIKFLINDLAKQWERNSFDKRNKMFWHLASVYEMWFADKKELWSKQDNIIKFKKNLEECEVGLQKKEGELKNKGGKP</sequence>
<evidence type="ECO:0000256" key="1">
    <source>
        <dbReference type="SAM" id="Phobius"/>
    </source>
</evidence>
<dbReference type="InterPro" id="IPR039449">
    <property type="entry name" value="TssO"/>
</dbReference>
<dbReference type="Proteomes" id="UP000020773">
    <property type="component" value="Unassembled WGS sequence"/>
</dbReference>
<keyword evidence="1" id="KW-0472">Membrane</keyword>